<dbReference type="EMBL" id="BONG01000011">
    <property type="protein sequence ID" value="GIF88852.1"/>
    <property type="molecule type" value="Genomic_DNA"/>
</dbReference>
<keyword evidence="2" id="KW-1185">Reference proteome</keyword>
<dbReference type="InterPro" id="IPR052552">
    <property type="entry name" value="YeaO-like"/>
</dbReference>
<accession>A0A8J3JXV8</accession>
<dbReference type="RefSeq" id="WP_191838228.1">
    <property type="nucleotide sequence ID" value="NZ_BAAALB010000003.1"/>
</dbReference>
<dbReference type="PANTHER" id="PTHR36849:SF1">
    <property type="entry name" value="CYTOPLASMIC PROTEIN"/>
    <property type="match status" value="1"/>
</dbReference>
<sequence length="128" mass="14655">MPTRRAADAANLRMRRVYDPPSPDDGLRVLVDRLWPRGLAKERAEIASWPKDLTPSNELRRWYHEAPDERHDEFTARYDAELDDPAAQRALAELRQALHRGPVTLLTAVKEFPGSHVDVLARHLTEKG</sequence>
<evidence type="ECO:0000313" key="2">
    <source>
        <dbReference type="Proteomes" id="UP000619293"/>
    </source>
</evidence>
<reference evidence="1 2" key="1">
    <citation type="submission" date="2021-01" db="EMBL/GenBank/DDBJ databases">
        <title>Whole genome shotgun sequence of Catellatospora chokoriensis NBRC 107358.</title>
        <authorList>
            <person name="Komaki H."/>
            <person name="Tamura T."/>
        </authorList>
    </citation>
    <scope>NUCLEOTIDE SEQUENCE [LARGE SCALE GENOMIC DNA]</scope>
    <source>
        <strain evidence="1 2">NBRC 107358</strain>
    </source>
</reference>
<dbReference type="PANTHER" id="PTHR36849">
    <property type="entry name" value="CYTOPLASMIC PROTEIN-RELATED"/>
    <property type="match status" value="1"/>
</dbReference>
<dbReference type="Proteomes" id="UP000619293">
    <property type="component" value="Unassembled WGS sequence"/>
</dbReference>
<gene>
    <name evidence="1" type="ORF">Cch02nite_22960</name>
</gene>
<name>A0A8J3JXV8_9ACTN</name>
<dbReference type="Pfam" id="PF22752">
    <property type="entry name" value="DUF488-N3i"/>
    <property type="match status" value="1"/>
</dbReference>
<proteinExistence type="predicted"/>
<dbReference type="AlphaFoldDB" id="A0A8J3JXV8"/>
<comment type="caution">
    <text evidence="1">The sequence shown here is derived from an EMBL/GenBank/DDBJ whole genome shotgun (WGS) entry which is preliminary data.</text>
</comment>
<evidence type="ECO:0000313" key="1">
    <source>
        <dbReference type="EMBL" id="GIF88852.1"/>
    </source>
</evidence>
<organism evidence="1 2">
    <name type="scientific">Catellatospora chokoriensis</name>
    <dbReference type="NCBI Taxonomy" id="310353"/>
    <lineage>
        <taxon>Bacteria</taxon>
        <taxon>Bacillati</taxon>
        <taxon>Actinomycetota</taxon>
        <taxon>Actinomycetes</taxon>
        <taxon>Micromonosporales</taxon>
        <taxon>Micromonosporaceae</taxon>
        <taxon>Catellatospora</taxon>
    </lineage>
</organism>
<protein>
    <submittedName>
        <fullName evidence="1">Uncharacterized protein</fullName>
    </submittedName>
</protein>